<sequence>MLHYVCTGDCGGESQRVGVCESEGCSKEAQPLTECNCDDGFHKGVVTIADEPDIESMDDHDNI</sequence>
<evidence type="ECO:0000313" key="1">
    <source>
        <dbReference type="EMBL" id="OHA26753.1"/>
    </source>
</evidence>
<name>A0A1G2MSC8_9BACT</name>
<dbReference type="Proteomes" id="UP000177565">
    <property type="component" value="Unassembled WGS sequence"/>
</dbReference>
<dbReference type="AlphaFoldDB" id="A0A1G2MSC8"/>
<dbReference type="EMBL" id="MHRQ01000016">
    <property type="protein sequence ID" value="OHA26753.1"/>
    <property type="molecule type" value="Genomic_DNA"/>
</dbReference>
<proteinExistence type="predicted"/>
<comment type="caution">
    <text evidence="1">The sequence shown here is derived from an EMBL/GenBank/DDBJ whole genome shotgun (WGS) entry which is preliminary data.</text>
</comment>
<protein>
    <submittedName>
        <fullName evidence="1">Uncharacterized protein</fullName>
    </submittedName>
</protein>
<accession>A0A1G2MSC8</accession>
<evidence type="ECO:0000313" key="2">
    <source>
        <dbReference type="Proteomes" id="UP000177565"/>
    </source>
</evidence>
<organism evidence="1 2">
    <name type="scientific">Candidatus Taylorbacteria bacterium RIFCSPHIGHO2_02_FULL_46_13</name>
    <dbReference type="NCBI Taxonomy" id="1802312"/>
    <lineage>
        <taxon>Bacteria</taxon>
        <taxon>Candidatus Tayloriibacteriota</taxon>
    </lineage>
</organism>
<reference evidence="1 2" key="1">
    <citation type="journal article" date="2016" name="Nat. Commun.">
        <title>Thousands of microbial genomes shed light on interconnected biogeochemical processes in an aquifer system.</title>
        <authorList>
            <person name="Anantharaman K."/>
            <person name="Brown C.T."/>
            <person name="Hug L.A."/>
            <person name="Sharon I."/>
            <person name="Castelle C.J."/>
            <person name="Probst A.J."/>
            <person name="Thomas B.C."/>
            <person name="Singh A."/>
            <person name="Wilkins M.J."/>
            <person name="Karaoz U."/>
            <person name="Brodie E.L."/>
            <person name="Williams K.H."/>
            <person name="Hubbard S.S."/>
            <person name="Banfield J.F."/>
        </authorList>
    </citation>
    <scope>NUCLEOTIDE SEQUENCE [LARGE SCALE GENOMIC DNA]</scope>
</reference>
<gene>
    <name evidence="1" type="ORF">A3C06_01240</name>
</gene>